<dbReference type="SUPFAM" id="SSF158791">
    <property type="entry name" value="MgtE N-terminal domain-like"/>
    <property type="match status" value="1"/>
</dbReference>
<keyword evidence="1" id="KW-0129">CBS domain</keyword>
<dbReference type="PANTHER" id="PTHR43773:SF1">
    <property type="entry name" value="MAGNESIUM TRANSPORTER MGTE"/>
    <property type="match status" value="1"/>
</dbReference>
<sequence>MSSKSTKVFIARLLGLDVFDPLGDRLGRLRDVVVISRLATKPAQCVGVVVEVPGKRRVFVPMTRIQAMESGQIICTGLVNMRRFIQRGAEILVAAELFDRRVVFADGSGNAVVEDIGLARERNGDWIISDYYVRRGEPAGLLGLRRARGERLLVSWDSIVHTALHEPQAASTYVAAHDEMKPADFADALHEMNHKRRVEVASELQDDRLADVLQEMPDAEQVQILSALDMERAADVLEEMDPDDAADLLSELSEDTKHALLELMEPEDARDVRRLLEYAEGTAGSMMTPVPVILSPEATVAEALAAVRREELSPALASTVFVTRPPLEAPTGRYLGVVHIQALLRTPPPEPLGNILDSDVEPLDDMAQVAEVARTLASYNLTSVAVVNDAGRLVGAVTVDDVLDHLLPDDWRTHDDPPESPDLEPRHAAEPPVTAWGPADTTKPPAKGASHG</sequence>
<dbReference type="Gene3D" id="1.25.60.10">
    <property type="entry name" value="MgtE N-terminal domain-like"/>
    <property type="match status" value="1"/>
</dbReference>
<feature type="domain" description="CBS" evidence="3">
    <location>
        <begin position="287"/>
        <end position="355"/>
    </location>
</feature>
<dbReference type="InterPro" id="IPR038076">
    <property type="entry name" value="MgtE_N_sf"/>
</dbReference>
<dbReference type="GO" id="GO:0016020">
    <property type="term" value="C:membrane"/>
    <property type="evidence" value="ECO:0007669"/>
    <property type="project" value="InterPro"/>
</dbReference>
<dbReference type="PANTHER" id="PTHR43773">
    <property type="entry name" value="MAGNESIUM TRANSPORTER MGTE"/>
    <property type="match status" value="1"/>
</dbReference>
<dbReference type="AlphaFoldDB" id="A0A5B0EH44"/>
<dbReference type="Gene3D" id="3.10.580.10">
    <property type="entry name" value="CBS-domain"/>
    <property type="match status" value="1"/>
</dbReference>
<evidence type="ECO:0000313" key="5">
    <source>
        <dbReference type="Proteomes" id="UP000323856"/>
    </source>
</evidence>
<dbReference type="SMART" id="SM00924">
    <property type="entry name" value="MgtE_N"/>
    <property type="match status" value="1"/>
</dbReference>
<dbReference type="InterPro" id="IPR006669">
    <property type="entry name" value="MgtE_transporter"/>
</dbReference>
<evidence type="ECO:0000256" key="2">
    <source>
        <dbReference type="SAM" id="MobiDB-lite"/>
    </source>
</evidence>
<dbReference type="Pfam" id="PF03448">
    <property type="entry name" value="MgtE_N"/>
    <property type="match status" value="1"/>
</dbReference>
<comment type="caution">
    <text evidence="4">The sequence shown here is derived from an EMBL/GenBank/DDBJ whole genome shotgun (WGS) entry which is preliminary data.</text>
</comment>
<dbReference type="InterPro" id="IPR046342">
    <property type="entry name" value="CBS_dom_sf"/>
</dbReference>
<dbReference type="Pfam" id="PF26205">
    <property type="entry name" value="SH3_actinomycetes"/>
    <property type="match status" value="1"/>
</dbReference>
<evidence type="ECO:0000259" key="3">
    <source>
        <dbReference type="PROSITE" id="PS51371"/>
    </source>
</evidence>
<dbReference type="GO" id="GO:0015095">
    <property type="term" value="F:magnesium ion transmembrane transporter activity"/>
    <property type="evidence" value="ECO:0007669"/>
    <property type="project" value="InterPro"/>
</dbReference>
<dbReference type="OrthoDB" id="9764830at2"/>
<dbReference type="InterPro" id="IPR000644">
    <property type="entry name" value="CBS_dom"/>
</dbReference>
<evidence type="ECO:0000256" key="1">
    <source>
        <dbReference type="PROSITE-ProRule" id="PRU00703"/>
    </source>
</evidence>
<protein>
    <submittedName>
        <fullName evidence="4">Magnesium transporter</fullName>
    </submittedName>
</protein>
<dbReference type="InterPro" id="IPR006668">
    <property type="entry name" value="Mg_transptr_MgtE_intracell_dom"/>
</dbReference>
<proteinExistence type="predicted"/>
<feature type="region of interest" description="Disordered" evidence="2">
    <location>
        <begin position="409"/>
        <end position="452"/>
    </location>
</feature>
<feature type="domain" description="CBS" evidence="3">
    <location>
        <begin position="356"/>
        <end position="413"/>
    </location>
</feature>
<feature type="compositionally biased region" description="Basic and acidic residues" evidence="2">
    <location>
        <begin position="409"/>
        <end position="429"/>
    </location>
</feature>
<dbReference type="PROSITE" id="PS51371">
    <property type="entry name" value="CBS"/>
    <property type="match status" value="2"/>
</dbReference>
<evidence type="ECO:0000313" key="4">
    <source>
        <dbReference type="EMBL" id="KAA0977988.1"/>
    </source>
</evidence>
<reference evidence="4 5" key="1">
    <citation type="submission" date="2019-07" db="EMBL/GenBank/DDBJ databases">
        <title>Analysis of the biochemical properties, biological activity and biotechnological potential of siderophores and biosurfactants produced by Antarctic psychrotolerant bacteria.</title>
        <authorList>
            <person name="Styczynski M."/>
            <person name="Krucon T."/>
            <person name="Decewicz P."/>
            <person name="Dziewit L."/>
        </authorList>
    </citation>
    <scope>NUCLEOTIDE SEQUENCE [LARGE SCALE GENOMIC DNA]</scope>
    <source>
        <strain evidence="4 5">ANT_H27</strain>
    </source>
</reference>
<dbReference type="Proteomes" id="UP000323856">
    <property type="component" value="Unassembled WGS sequence"/>
</dbReference>
<dbReference type="CDD" id="cd04606">
    <property type="entry name" value="CBS_pair_Mg_transporter"/>
    <property type="match status" value="1"/>
</dbReference>
<name>A0A5B0EH44_9MICC</name>
<organism evidence="4 5">
    <name type="scientific">Paeniglutamicibacter gangotriensis</name>
    <dbReference type="NCBI Taxonomy" id="254787"/>
    <lineage>
        <taxon>Bacteria</taxon>
        <taxon>Bacillati</taxon>
        <taxon>Actinomycetota</taxon>
        <taxon>Actinomycetes</taxon>
        <taxon>Micrococcales</taxon>
        <taxon>Micrococcaceae</taxon>
        <taxon>Paeniglutamicibacter</taxon>
    </lineage>
</organism>
<dbReference type="InterPro" id="IPR058838">
    <property type="entry name" value="SH3_actinomycetes"/>
</dbReference>
<dbReference type="SUPFAM" id="SSF54631">
    <property type="entry name" value="CBS-domain pair"/>
    <property type="match status" value="1"/>
</dbReference>
<accession>A0A5B0EH44</accession>
<dbReference type="EMBL" id="VOBL01000005">
    <property type="protein sequence ID" value="KAA0977988.1"/>
    <property type="molecule type" value="Genomic_DNA"/>
</dbReference>
<gene>
    <name evidence="4" type="ORF">FQ154_06960</name>
</gene>
<dbReference type="Pfam" id="PF00571">
    <property type="entry name" value="CBS"/>
    <property type="match status" value="1"/>
</dbReference>
<dbReference type="RefSeq" id="WP_149619139.1">
    <property type="nucleotide sequence ID" value="NZ_JBITUG010000006.1"/>
</dbReference>